<dbReference type="RefSeq" id="WP_212141878.1">
    <property type="nucleotide sequence ID" value="NZ_JAGSSW010000003.1"/>
</dbReference>
<name>A0ABS5HHS7_9BACT</name>
<dbReference type="SUPFAM" id="SSF53187">
    <property type="entry name" value="Zn-dependent exopeptidases"/>
    <property type="match status" value="1"/>
</dbReference>
<organism evidence="2 3">
    <name type="scientific">Campylobacter anatolicus</name>
    <dbReference type="NCBI Taxonomy" id="2829105"/>
    <lineage>
        <taxon>Bacteria</taxon>
        <taxon>Pseudomonadati</taxon>
        <taxon>Campylobacterota</taxon>
        <taxon>Epsilonproteobacteria</taxon>
        <taxon>Campylobacterales</taxon>
        <taxon>Campylobacteraceae</taxon>
        <taxon>Campylobacter</taxon>
    </lineage>
</organism>
<protein>
    <submittedName>
        <fullName evidence="2">M20/M25/M40 family metallo-hydrolase</fullName>
    </submittedName>
</protein>
<evidence type="ECO:0000313" key="3">
    <source>
        <dbReference type="Proteomes" id="UP000682951"/>
    </source>
</evidence>
<evidence type="ECO:0000313" key="2">
    <source>
        <dbReference type="EMBL" id="MBR8463838.1"/>
    </source>
</evidence>
<reference evidence="2 3" key="1">
    <citation type="submission" date="2021-04" db="EMBL/GenBank/DDBJ databases">
        <title>Molecular and phenotypic characterization and identification of bacterial isolates recovered from the Anatolian ground squirrels (Spermophilus xanthoprymnus) and which have the potential to form a new species in the Campylobacter genus.</title>
        <authorList>
            <person name="Aydin F."/>
            <person name="Abay S."/>
            <person name="Kayman T."/>
            <person name="Karakaya E."/>
            <person name="Mustak H.K."/>
            <person name="Mustak I.B."/>
            <person name="Bilgin N."/>
            <person name="Duzler A."/>
            <person name="Sahin O."/>
            <person name="Guran O."/>
            <person name="Saticioglu I.B."/>
        </authorList>
    </citation>
    <scope>NUCLEOTIDE SEQUENCE [LARGE SCALE GENOMIC DNA]</scope>
    <source>
        <strain evidence="3">faydin-G24</strain>
    </source>
</reference>
<dbReference type="Pfam" id="PF04389">
    <property type="entry name" value="Peptidase_M28"/>
    <property type="match status" value="1"/>
</dbReference>
<dbReference type="EMBL" id="JAGSSW010000003">
    <property type="protein sequence ID" value="MBR8463838.1"/>
    <property type="molecule type" value="Genomic_DNA"/>
</dbReference>
<dbReference type="PANTHER" id="PTHR43501">
    <property type="entry name" value="CYTOSOL NON-SPECIFIC DIPEPTIDASE"/>
    <property type="match status" value="1"/>
</dbReference>
<dbReference type="InterPro" id="IPR007484">
    <property type="entry name" value="Peptidase_M28"/>
</dbReference>
<dbReference type="InterPro" id="IPR001160">
    <property type="entry name" value="Peptidase_M20C"/>
</dbReference>
<accession>A0ABS5HHS7</accession>
<dbReference type="Proteomes" id="UP000682951">
    <property type="component" value="Unassembled WGS sequence"/>
</dbReference>
<dbReference type="PANTHER" id="PTHR43501:SF1">
    <property type="entry name" value="CYTOSOL NON-SPECIFIC DIPEPTIDASE"/>
    <property type="match status" value="1"/>
</dbReference>
<dbReference type="PRINTS" id="PR00934">
    <property type="entry name" value="XHISDIPTASE"/>
</dbReference>
<keyword evidence="3" id="KW-1185">Reference proteome</keyword>
<evidence type="ECO:0000259" key="1">
    <source>
        <dbReference type="Pfam" id="PF04389"/>
    </source>
</evidence>
<dbReference type="Gene3D" id="3.40.630.10">
    <property type="entry name" value="Zn peptidases"/>
    <property type="match status" value="2"/>
</dbReference>
<comment type="caution">
    <text evidence="2">The sequence shown here is derived from an EMBL/GenBank/DDBJ whole genome shotgun (WGS) entry which is preliminary data.</text>
</comment>
<gene>
    <name evidence="2" type="ORF">KDD93_04510</name>
</gene>
<sequence>MSVLKSEVLTKFEKLCEIPHCSYETEQMREFLADFARSHGCDVRIDDVGNIHAIKGQPKICLQSHYDMVCMGDAPNIHIEYGDDGFMKANNSSLGADNGIGVALMMQMIVEFDNIECLFTNDEEVGLIGANGFNGNIVAKKLLNLDSEDDSEVVTGCAGGINIFAKIDVSERETVKGELYEIVVSGLPGGHSGNEIHKDIPNAIKVLAKFLRQNECKLVSFEGGERSNSIPTSAKAVVMSEHELVFECENMSVKKIGGSENVIKNGDKILALINSFSQGIRSYNAELGIPNDSVNLSLLKFYDKSAELEFFARSMSWDGLDRMDFEISEMAKALGFSVSTKDRSVPWKPQPDEFAYSILAELQKFVPTAKLSAIHAGLECGVLRDKHKDMEACSIGPNIYSPHSVRERCDVKSVKIIEEVVRSILKKYQ</sequence>
<proteinExistence type="predicted"/>
<feature type="domain" description="Peptidase M28" evidence="1">
    <location>
        <begin position="59"/>
        <end position="134"/>
    </location>
</feature>